<comment type="similarity">
    <text evidence="2">Belongs to the Mediator complex subunit 7 family.</text>
</comment>
<dbReference type="InterPro" id="IPR021721">
    <property type="entry name" value="Znf_CCCH-type_TRM13"/>
</dbReference>
<evidence type="ECO:0000256" key="6">
    <source>
        <dbReference type="RuleBase" id="RU367103"/>
    </source>
</evidence>
<reference evidence="10 11" key="1">
    <citation type="submission" date="2014-04" db="EMBL/GenBank/DDBJ databases">
        <title>Comparative Genomics of Cryptosporidium Species.</title>
        <authorList>
            <person name="Silva J.C."/>
            <person name="Su Q."/>
            <person name="Chalmers R."/>
            <person name="Chibucos M.C."/>
            <person name="Elwin K."/>
            <person name="Godinez A."/>
            <person name="Guo F."/>
            <person name="Huynh K."/>
            <person name="Orvis J."/>
            <person name="Ott S."/>
            <person name="Sadzewicz L."/>
            <person name="Sengamalay N."/>
            <person name="Shetty A."/>
            <person name="Sun M."/>
            <person name="Tallon L."/>
            <person name="Xiao L."/>
            <person name="Zhang H."/>
            <person name="Fraser C.M."/>
            <person name="Zhu G."/>
            <person name="Kissinger J."/>
            <person name="Widmer G."/>
        </authorList>
    </citation>
    <scope>NUCLEOTIDE SEQUENCE [LARGE SCALE GENOMIC DNA]</scope>
    <source>
        <strain evidence="10 11">UKMEL1</strain>
    </source>
</reference>
<comment type="similarity">
    <text evidence="6">Belongs to the methyltransferase TRM13 family.</text>
</comment>
<dbReference type="GO" id="GO:0030488">
    <property type="term" value="P:tRNA methylation"/>
    <property type="evidence" value="ECO:0007669"/>
    <property type="project" value="InterPro"/>
</dbReference>
<sequence>MEIQVQTCTFFIKSKSRNCKFPRCGDSEFCNLHKGIQDQVCDENYEKLVNKIVPCFIDGRHFVSINKIRSHIRKCSRVRDIAYELNQPFCMHNNRPPHNLLNLRKKLQVTEILRIEEINQKAIKNNHSDSKKKLIVSKERLEFVDKLHDFCVREFGKNPHFESRQVDIDDLNLNKHELQAISISKEFTKRLINSENSISCNNSNNNFLFDAENSLIIEYGAGNAILSYWFIKECGKPQNKMKCSKFRSVIIDRESRRKQMEKLDESISSIRLRLDIEQFDINSLILVCNNEDISKESIKAHMYSSLGNGNVPWIISTLLKQKIWMHDSSGKQIQTIEEIEQLSKEELKYILTNLSNGGGPDISRLEETIINNFAKKEILKMFVISKHLCGNGFDLGLKSSQNAIKEMKNGSMLIIIMSPCCHHRCVMSQHLGAEMLNRIATQEDLFDNTEECFNFLASISSWSTGTSDYRSNYGFKAKYILDSCRRQDSKIYILPIAIVREKFSSMDSANGQQNIVSSFPPPPPYFRLFDHEDKVAKIKPPPCIEGPFTCFGSQLSSDISIHPLDSDTILYNEFNADLPAELMMLNEMFQMEILKLLENSGKGVVDTSSVKKIIKIYNNMNHILEKLRIIQTYHQICDELEAQLDEKIQLLNKMKQHLEEYKSLLGDSSKENSDQMSD</sequence>
<name>A0A2P4YWH4_9CRYT</name>
<proteinExistence type="inferred from homology"/>
<comment type="subcellular location">
    <subcellularLocation>
        <location evidence="1">Nucleus</location>
    </subcellularLocation>
</comment>
<dbReference type="InterPro" id="IPR037212">
    <property type="entry name" value="Med7/Med21-like"/>
</dbReference>
<feature type="domain" description="Zinc finger CCCH-type TRM13" evidence="9">
    <location>
        <begin position="7"/>
        <end position="34"/>
    </location>
</feature>
<dbReference type="InterPro" id="IPR044888">
    <property type="entry name" value="Mediatior_Med7_sf"/>
</dbReference>
<dbReference type="GO" id="GO:0008270">
    <property type="term" value="F:zinc ion binding"/>
    <property type="evidence" value="ECO:0007669"/>
    <property type="project" value="UniProtKB-KW"/>
</dbReference>
<dbReference type="Pfam" id="PF05983">
    <property type="entry name" value="Med7"/>
    <property type="match status" value="1"/>
</dbReference>
<feature type="domain" description="Methyltransferase TRM13" evidence="8">
    <location>
        <begin position="196"/>
        <end position="287"/>
    </location>
</feature>
<dbReference type="Gene3D" id="6.10.140.200">
    <property type="match status" value="1"/>
</dbReference>
<dbReference type="EMBL" id="JIBK01000002">
    <property type="protein sequence ID" value="POM82181.1"/>
    <property type="molecule type" value="Genomic_DNA"/>
</dbReference>
<dbReference type="GO" id="GO:0016592">
    <property type="term" value="C:mediator complex"/>
    <property type="evidence" value="ECO:0007669"/>
    <property type="project" value="InterPro"/>
</dbReference>
<evidence type="ECO:0000313" key="11">
    <source>
        <dbReference type="Proteomes" id="UP000236928"/>
    </source>
</evidence>
<dbReference type="PANTHER" id="PTHR12998:SF0">
    <property type="entry name" value="TRNA:M(4)X MODIFICATION ENZYME TRM13 HOMOLOG"/>
    <property type="match status" value="1"/>
</dbReference>
<dbReference type="InterPro" id="IPR039044">
    <property type="entry name" value="Trm13"/>
</dbReference>
<evidence type="ECO:0000256" key="4">
    <source>
        <dbReference type="ARBA" id="ARBA00023163"/>
    </source>
</evidence>
<evidence type="ECO:0000313" key="10">
    <source>
        <dbReference type="EMBL" id="POM82181.1"/>
    </source>
</evidence>
<dbReference type="EC" id="2.1.1.225" evidence="6"/>
<comment type="catalytic activity">
    <reaction evidence="6">
        <text>cytidine(4) in tRNA(Pro) + S-adenosyl-L-methionine = 2'-O-methylcytidine(4) in tRNA(Pro) + S-adenosyl-L-homocysteine + H(+)</text>
        <dbReference type="Rhea" id="RHEA:32767"/>
        <dbReference type="Rhea" id="RHEA-COMP:10397"/>
        <dbReference type="Rhea" id="RHEA-COMP:10398"/>
        <dbReference type="ChEBI" id="CHEBI:15378"/>
        <dbReference type="ChEBI" id="CHEBI:57856"/>
        <dbReference type="ChEBI" id="CHEBI:59789"/>
        <dbReference type="ChEBI" id="CHEBI:74495"/>
        <dbReference type="ChEBI" id="CHEBI:82748"/>
        <dbReference type="EC" id="2.1.1.225"/>
    </reaction>
</comment>
<feature type="domain" description="Methyltransferase TRM13" evidence="8">
    <location>
        <begin position="370"/>
        <end position="468"/>
    </location>
</feature>
<keyword evidence="5" id="KW-0539">Nucleus</keyword>
<keyword evidence="6" id="KW-0489">Methyltransferase</keyword>
<keyword evidence="7" id="KW-0175">Coiled coil</keyword>
<dbReference type="OrthoDB" id="258806at2759"/>
<evidence type="ECO:0000256" key="5">
    <source>
        <dbReference type="ARBA" id="ARBA00023242"/>
    </source>
</evidence>
<dbReference type="InterPro" id="IPR009244">
    <property type="entry name" value="Mediatior_Med7"/>
</dbReference>
<dbReference type="SUPFAM" id="SSF140718">
    <property type="entry name" value="Mediator hinge subcomplex-like"/>
    <property type="match status" value="1"/>
</dbReference>
<keyword evidence="6" id="KW-0949">S-adenosyl-L-methionine</keyword>
<evidence type="ECO:0000259" key="9">
    <source>
        <dbReference type="Pfam" id="PF11722"/>
    </source>
</evidence>
<comment type="function">
    <text evidence="6">tRNA methylase which 2'-O-methylates cytidine(4) in tRNA(Pro) and tRNA(Gly)(GCC), and adenosine(4) in tRNA(His).</text>
</comment>
<evidence type="ECO:0000256" key="1">
    <source>
        <dbReference type="ARBA" id="ARBA00004123"/>
    </source>
</evidence>
<evidence type="ECO:0000256" key="3">
    <source>
        <dbReference type="ARBA" id="ARBA00023015"/>
    </source>
</evidence>
<keyword evidence="6" id="KW-0863">Zinc-finger</keyword>
<keyword evidence="11" id="KW-1185">Reference proteome</keyword>
<keyword evidence="6" id="KW-0479">Metal-binding</keyword>
<keyword evidence="6" id="KW-0862">Zinc</keyword>
<dbReference type="GO" id="GO:0006357">
    <property type="term" value="P:regulation of transcription by RNA polymerase II"/>
    <property type="evidence" value="ECO:0007669"/>
    <property type="project" value="InterPro"/>
</dbReference>
<accession>A0A2P4YWH4</accession>
<evidence type="ECO:0000256" key="2">
    <source>
        <dbReference type="ARBA" id="ARBA00009994"/>
    </source>
</evidence>
<dbReference type="Pfam" id="PF05206">
    <property type="entry name" value="TRM13"/>
    <property type="match status" value="2"/>
</dbReference>
<dbReference type="GO" id="GO:0106050">
    <property type="term" value="F:tRNA 2'-O-methyltransferase activity"/>
    <property type="evidence" value="ECO:0007669"/>
    <property type="project" value="UniProtKB-UniRule"/>
</dbReference>
<organism evidence="10 11">
    <name type="scientific">Cryptosporidium meleagridis</name>
    <dbReference type="NCBI Taxonomy" id="93969"/>
    <lineage>
        <taxon>Eukaryota</taxon>
        <taxon>Sar</taxon>
        <taxon>Alveolata</taxon>
        <taxon>Apicomplexa</taxon>
        <taxon>Conoidasida</taxon>
        <taxon>Coccidia</taxon>
        <taxon>Eucoccidiorida</taxon>
        <taxon>Eimeriorina</taxon>
        <taxon>Cryptosporidiidae</taxon>
        <taxon>Cryptosporidium</taxon>
    </lineage>
</organism>
<evidence type="ECO:0000256" key="7">
    <source>
        <dbReference type="SAM" id="Coils"/>
    </source>
</evidence>
<protein>
    <recommendedName>
        <fullName evidence="6">tRNA:m(4)X modification enzyme TRM13</fullName>
        <ecNumber evidence="6">2.1.1.225</ecNumber>
    </recommendedName>
</protein>
<comment type="catalytic activity">
    <reaction evidence="6">
        <text>cytidine(4) in tRNA(Gly)(GCC) + S-adenosyl-L-methionine = 2'-O-methylcytidine(4) in tRNA(Gly)(GCC) + S-adenosyl-L-homocysteine + H(+)</text>
        <dbReference type="Rhea" id="RHEA:43192"/>
        <dbReference type="Rhea" id="RHEA-COMP:10399"/>
        <dbReference type="Rhea" id="RHEA-COMP:10400"/>
        <dbReference type="ChEBI" id="CHEBI:15378"/>
        <dbReference type="ChEBI" id="CHEBI:57856"/>
        <dbReference type="ChEBI" id="CHEBI:59789"/>
        <dbReference type="ChEBI" id="CHEBI:74495"/>
        <dbReference type="ChEBI" id="CHEBI:82748"/>
        <dbReference type="EC" id="2.1.1.225"/>
    </reaction>
</comment>
<dbReference type="VEuPathDB" id="CryptoDB:CmeUKMEL1_01110"/>
<comment type="caution">
    <text evidence="10">The sequence shown here is derived from an EMBL/GenBank/DDBJ whole genome shotgun (WGS) entry which is preliminary data.</text>
</comment>
<dbReference type="Proteomes" id="UP000236928">
    <property type="component" value="Unassembled WGS sequence"/>
</dbReference>
<dbReference type="GO" id="GO:0003712">
    <property type="term" value="F:transcription coregulator activity"/>
    <property type="evidence" value="ECO:0007669"/>
    <property type="project" value="InterPro"/>
</dbReference>
<keyword evidence="4" id="KW-0804">Transcription</keyword>
<dbReference type="AlphaFoldDB" id="A0A2P4YWH4"/>
<keyword evidence="6" id="KW-0808">Transferase</keyword>
<keyword evidence="6" id="KW-0819">tRNA processing</keyword>
<dbReference type="Pfam" id="PF11722">
    <property type="entry name" value="zf-TRM13_CCCH"/>
    <property type="match status" value="1"/>
</dbReference>
<dbReference type="InterPro" id="IPR007871">
    <property type="entry name" value="Methyltransferase_TRM13"/>
</dbReference>
<evidence type="ECO:0000259" key="8">
    <source>
        <dbReference type="Pfam" id="PF05206"/>
    </source>
</evidence>
<feature type="coiled-coil region" evidence="7">
    <location>
        <begin position="637"/>
        <end position="664"/>
    </location>
</feature>
<gene>
    <name evidence="10" type="ORF">CmeUKMEL1_01110</name>
</gene>
<comment type="catalytic activity">
    <reaction evidence="6">
        <text>adenosine(4) in tRNA(His) + S-adenosyl-L-methionine = 2'-O-methyladenosine(4) in tRNA(His) + S-adenosyl-L-homocysteine + H(+)</text>
        <dbReference type="Rhea" id="RHEA:43196"/>
        <dbReference type="Rhea" id="RHEA-COMP:10401"/>
        <dbReference type="Rhea" id="RHEA-COMP:10402"/>
        <dbReference type="ChEBI" id="CHEBI:15378"/>
        <dbReference type="ChEBI" id="CHEBI:57856"/>
        <dbReference type="ChEBI" id="CHEBI:59789"/>
        <dbReference type="ChEBI" id="CHEBI:74411"/>
        <dbReference type="ChEBI" id="CHEBI:74477"/>
        <dbReference type="EC" id="2.1.1.225"/>
    </reaction>
</comment>
<dbReference type="PANTHER" id="PTHR12998">
    <property type="entry name" value="TRNA:M(4)X MODIFICATION ENZYME TRM13 HOMOLOG"/>
    <property type="match status" value="1"/>
</dbReference>
<keyword evidence="3" id="KW-0805">Transcription regulation</keyword>